<dbReference type="EMBL" id="JAHRIN010018560">
    <property type="protein sequence ID" value="MEQ2198039.1"/>
    <property type="molecule type" value="Genomic_DNA"/>
</dbReference>
<name>A0ABV0QQF2_9TELE</name>
<evidence type="ECO:0000313" key="2">
    <source>
        <dbReference type="Proteomes" id="UP001434883"/>
    </source>
</evidence>
<dbReference type="Proteomes" id="UP001434883">
    <property type="component" value="Unassembled WGS sequence"/>
</dbReference>
<protein>
    <submittedName>
        <fullName evidence="1">Uncharacterized protein</fullName>
    </submittedName>
</protein>
<accession>A0ABV0QQF2</accession>
<organism evidence="1 2">
    <name type="scientific">Xenoophorus captivus</name>
    <dbReference type="NCBI Taxonomy" id="1517983"/>
    <lineage>
        <taxon>Eukaryota</taxon>
        <taxon>Metazoa</taxon>
        <taxon>Chordata</taxon>
        <taxon>Craniata</taxon>
        <taxon>Vertebrata</taxon>
        <taxon>Euteleostomi</taxon>
        <taxon>Actinopterygii</taxon>
        <taxon>Neopterygii</taxon>
        <taxon>Teleostei</taxon>
        <taxon>Neoteleostei</taxon>
        <taxon>Acanthomorphata</taxon>
        <taxon>Ovalentaria</taxon>
        <taxon>Atherinomorphae</taxon>
        <taxon>Cyprinodontiformes</taxon>
        <taxon>Goodeidae</taxon>
        <taxon>Xenoophorus</taxon>
    </lineage>
</organism>
<comment type="caution">
    <text evidence="1">The sequence shown here is derived from an EMBL/GenBank/DDBJ whole genome shotgun (WGS) entry which is preliminary data.</text>
</comment>
<evidence type="ECO:0000313" key="1">
    <source>
        <dbReference type="EMBL" id="MEQ2198039.1"/>
    </source>
</evidence>
<gene>
    <name evidence="1" type="ORF">XENOCAPTIV_006747</name>
</gene>
<keyword evidence="2" id="KW-1185">Reference proteome</keyword>
<proteinExistence type="predicted"/>
<sequence>MRSPQRSGRGTMAGESPLLLSLVEEFVSGLQDSKAKDASTGKQAFFVLRMMQSLTSSQPLTRARGVELLSEVLQENYAELAEREELQGLGADFVFAYEQRRSVVGKFTGGITFLSCQIDVKYRLVEGC</sequence>
<reference evidence="1 2" key="1">
    <citation type="submission" date="2021-06" db="EMBL/GenBank/DDBJ databases">
        <authorList>
            <person name="Palmer J.M."/>
        </authorList>
    </citation>
    <scope>NUCLEOTIDE SEQUENCE [LARGE SCALE GENOMIC DNA]</scope>
    <source>
        <strain evidence="1 2">XC_2019</strain>
        <tissue evidence="1">Muscle</tissue>
    </source>
</reference>